<dbReference type="PANTHER" id="PTHR35120:SF1">
    <property type="entry name" value="OS01G0756000 PROTEIN"/>
    <property type="match status" value="1"/>
</dbReference>
<sequence>MSTRKRGGNHGDAALLGAVGLGDFARLGLPDPPDGLDLVAAYDAASGCIAVSVGGGVFSASPIDLAAALALPLGAVGPLAGVGAEFLSSTEAIAAVRRFVRDRVLLGSEEDGGAASEEVAAALRLVEEGKAYEVDWGGLVWAVLKGEVVAGTPRRYAPYLIRLLDYQRPELFSEVDERLPLRKRCKGQTLLQGQWTGEEMGISEEIEVEGGKEDISLDYGASLDIGDLEEMPIFGEGKEAAVADPVDCKRTEQEEIHGVAKVHAELGSQSGSPSDAMLSDNDMECDNGEGIACLNANNQIFAGNSSFSRQLCVRDEQDDSSGSHRLAYGAKSLPASNLQRVIEIEDEDDSDDVGVGLSSAAIRNVPLDISPYPAARHRGTESIYNGQSLPSFNDCVQQILVHALVMKKRYLNKEIEHRQLQAEVQYLKKMVMEKEHVIEATKSDILKDLGAKKTEMYRFEQDKEVMNRTVKHCQKLFKKSVAEFREYKNMMPHRDGVDSYLGVSGINYHQKLACMKQLHEYCLWIQMTWSSKCLELDQMVKEMAKGSANLEHEVKRLKDSISIPDLNNGKPKLYTISTGDDGEAETSPRKSEDIARADGGDHASSSTLSGKQVGEFIANPFQIDKTEGSICQLSSGKVL</sequence>
<evidence type="ECO:0000313" key="2">
    <source>
        <dbReference type="EMBL" id="TVT97082.1"/>
    </source>
</evidence>
<dbReference type="Gramene" id="TVT97082">
    <property type="protein sequence ID" value="TVT97082"/>
    <property type="gene ID" value="EJB05_57680"/>
</dbReference>
<proteinExistence type="predicted"/>
<feature type="region of interest" description="Disordered" evidence="1">
    <location>
        <begin position="573"/>
        <end position="609"/>
    </location>
</feature>
<name>A0A5J9SDY6_9POAL</name>
<evidence type="ECO:0000256" key="1">
    <source>
        <dbReference type="SAM" id="MobiDB-lite"/>
    </source>
</evidence>
<dbReference type="AlphaFoldDB" id="A0A5J9SDY6"/>
<dbReference type="PANTHER" id="PTHR35120">
    <property type="entry name" value="HISTONE ACETYLTRANSFERASE KAT6B-LIKE"/>
    <property type="match status" value="1"/>
</dbReference>
<gene>
    <name evidence="2" type="ORF">EJB05_57680</name>
</gene>
<accession>A0A5J9SDY6</accession>
<feature type="compositionally biased region" description="Basic and acidic residues" evidence="1">
    <location>
        <begin position="586"/>
        <end position="601"/>
    </location>
</feature>
<keyword evidence="3" id="KW-1185">Reference proteome</keyword>
<comment type="caution">
    <text evidence="2">The sequence shown here is derived from an EMBL/GenBank/DDBJ whole genome shotgun (WGS) entry which is preliminary data.</text>
</comment>
<dbReference type="Proteomes" id="UP000324897">
    <property type="component" value="Unassembled WGS sequence"/>
</dbReference>
<protein>
    <submittedName>
        <fullName evidence="2">Uncharacterized protein</fullName>
    </submittedName>
</protein>
<dbReference type="OrthoDB" id="656448at2759"/>
<feature type="non-terminal residue" evidence="2">
    <location>
        <position position="1"/>
    </location>
</feature>
<evidence type="ECO:0000313" key="3">
    <source>
        <dbReference type="Proteomes" id="UP000324897"/>
    </source>
</evidence>
<reference evidence="2 3" key="1">
    <citation type="journal article" date="2019" name="Sci. Rep.">
        <title>A high-quality genome of Eragrostis curvula grass provides insights into Poaceae evolution and supports new strategies to enhance forage quality.</title>
        <authorList>
            <person name="Carballo J."/>
            <person name="Santos B.A.C.M."/>
            <person name="Zappacosta D."/>
            <person name="Garbus I."/>
            <person name="Selva J.P."/>
            <person name="Gallo C.A."/>
            <person name="Diaz A."/>
            <person name="Albertini E."/>
            <person name="Caccamo M."/>
            <person name="Echenique V."/>
        </authorList>
    </citation>
    <scope>NUCLEOTIDE SEQUENCE [LARGE SCALE GENOMIC DNA]</scope>
    <source>
        <strain evidence="3">cv. Victoria</strain>
        <tissue evidence="2">Leaf</tissue>
    </source>
</reference>
<dbReference type="EMBL" id="RWGY01001077">
    <property type="protein sequence ID" value="TVT97082.1"/>
    <property type="molecule type" value="Genomic_DNA"/>
</dbReference>
<organism evidence="2 3">
    <name type="scientific">Eragrostis curvula</name>
    <name type="common">weeping love grass</name>
    <dbReference type="NCBI Taxonomy" id="38414"/>
    <lineage>
        <taxon>Eukaryota</taxon>
        <taxon>Viridiplantae</taxon>
        <taxon>Streptophyta</taxon>
        <taxon>Embryophyta</taxon>
        <taxon>Tracheophyta</taxon>
        <taxon>Spermatophyta</taxon>
        <taxon>Magnoliopsida</taxon>
        <taxon>Liliopsida</taxon>
        <taxon>Poales</taxon>
        <taxon>Poaceae</taxon>
        <taxon>PACMAD clade</taxon>
        <taxon>Chloridoideae</taxon>
        <taxon>Eragrostideae</taxon>
        <taxon>Eragrostidinae</taxon>
        <taxon>Eragrostis</taxon>
    </lineage>
</organism>